<dbReference type="AlphaFoldDB" id="A0A9X0AAT0"/>
<dbReference type="Proteomes" id="UP001152300">
    <property type="component" value="Unassembled WGS sequence"/>
</dbReference>
<comment type="caution">
    <text evidence="2">The sequence shown here is derived from an EMBL/GenBank/DDBJ whole genome shotgun (WGS) entry which is preliminary data.</text>
</comment>
<sequence>MTVTGVEITIGIVIAYIPHIAKFFRTYEVSFKAGSRSAFRWCFKCIPRKGKKAKGSEKGSMGSDTMQAEKQKPRKLYLGLEISTRGGTQCGTVYGIVGDFEIDDTRRETDIERGNQDAEDILGQSPKEYTRHYL</sequence>
<name>A0A9X0AAT0_9HELO</name>
<feature type="region of interest" description="Disordered" evidence="1">
    <location>
        <begin position="50"/>
        <end position="70"/>
    </location>
</feature>
<evidence type="ECO:0000256" key="1">
    <source>
        <dbReference type="SAM" id="MobiDB-lite"/>
    </source>
</evidence>
<accession>A0A9X0AAT0</accession>
<dbReference type="EMBL" id="JAPEIS010000015">
    <property type="protein sequence ID" value="KAJ8059429.1"/>
    <property type="molecule type" value="Genomic_DNA"/>
</dbReference>
<evidence type="ECO:0000313" key="2">
    <source>
        <dbReference type="EMBL" id="KAJ8059429.1"/>
    </source>
</evidence>
<evidence type="ECO:0000313" key="3">
    <source>
        <dbReference type="Proteomes" id="UP001152300"/>
    </source>
</evidence>
<protein>
    <submittedName>
        <fullName evidence="2">Uncharacterized protein</fullName>
    </submittedName>
</protein>
<reference evidence="2" key="1">
    <citation type="submission" date="2022-11" db="EMBL/GenBank/DDBJ databases">
        <title>Genome Resource of Sclerotinia nivalis Strain SnTB1, a Plant Pathogen Isolated from American Ginseng.</title>
        <authorList>
            <person name="Fan S."/>
        </authorList>
    </citation>
    <scope>NUCLEOTIDE SEQUENCE</scope>
    <source>
        <strain evidence="2">SnTB1</strain>
    </source>
</reference>
<feature type="region of interest" description="Disordered" evidence="1">
    <location>
        <begin position="110"/>
        <end position="134"/>
    </location>
</feature>
<gene>
    <name evidence="2" type="ORF">OCU04_012373</name>
</gene>
<keyword evidence="3" id="KW-1185">Reference proteome</keyword>
<organism evidence="2 3">
    <name type="scientific">Sclerotinia nivalis</name>
    <dbReference type="NCBI Taxonomy" id="352851"/>
    <lineage>
        <taxon>Eukaryota</taxon>
        <taxon>Fungi</taxon>
        <taxon>Dikarya</taxon>
        <taxon>Ascomycota</taxon>
        <taxon>Pezizomycotina</taxon>
        <taxon>Leotiomycetes</taxon>
        <taxon>Helotiales</taxon>
        <taxon>Sclerotiniaceae</taxon>
        <taxon>Sclerotinia</taxon>
    </lineage>
</organism>
<proteinExistence type="predicted"/>